<proteinExistence type="predicted"/>
<dbReference type="Proteomes" id="UP001476798">
    <property type="component" value="Unassembled WGS sequence"/>
</dbReference>
<name>A0ABV0NET2_9TELE</name>
<evidence type="ECO:0000313" key="3">
    <source>
        <dbReference type="EMBL" id="MEQ2169093.1"/>
    </source>
</evidence>
<dbReference type="EMBL" id="JAHRIO010032045">
    <property type="protein sequence ID" value="MEQ2169093.1"/>
    <property type="molecule type" value="Genomic_DNA"/>
</dbReference>
<evidence type="ECO:0000256" key="2">
    <source>
        <dbReference type="SAM" id="SignalP"/>
    </source>
</evidence>
<evidence type="ECO:0000256" key="1">
    <source>
        <dbReference type="SAM" id="MobiDB-lite"/>
    </source>
</evidence>
<feature type="compositionally biased region" description="Polar residues" evidence="1">
    <location>
        <begin position="202"/>
        <end position="221"/>
    </location>
</feature>
<keyword evidence="4" id="KW-1185">Reference proteome</keyword>
<reference evidence="3 4" key="1">
    <citation type="submission" date="2021-06" db="EMBL/GenBank/DDBJ databases">
        <authorList>
            <person name="Palmer J.M."/>
        </authorList>
    </citation>
    <scope>NUCLEOTIDE SEQUENCE [LARGE SCALE GENOMIC DNA]</scope>
    <source>
        <strain evidence="3 4">GA_2019</strain>
        <tissue evidence="3">Muscle</tissue>
    </source>
</reference>
<feature type="chain" id="PRO_5046238704" evidence="2">
    <location>
        <begin position="21"/>
        <end position="230"/>
    </location>
</feature>
<feature type="signal peptide" evidence="2">
    <location>
        <begin position="1"/>
        <end position="20"/>
    </location>
</feature>
<accession>A0ABV0NET2</accession>
<keyword evidence="2" id="KW-0732">Signal</keyword>
<sequence length="230" mass="25100">MNRLHTPILFLVLFQRGSWMNRLHTPILFLVLFWRRSWMKRTHPPRLLCLSSSATELHSLAKGPSGLRTATLSSTAGSPSPSDHWLLRHRPAQLLCRQPADRRICPGRPPELWICRKGLRAGRLNSGSARDGLQAGRLNSGSAGERLRASRLNSGSVGDALRAGRLNSCPPSEAPSAHPGRMYVLFLFCGRLGSASYLQTSSFRSSSPHIGPTRNPNMTDSGSGGMGSVL</sequence>
<feature type="region of interest" description="Disordered" evidence="1">
    <location>
        <begin position="202"/>
        <end position="230"/>
    </location>
</feature>
<gene>
    <name evidence="3" type="ORF">GOODEAATRI_021280</name>
</gene>
<evidence type="ECO:0000313" key="4">
    <source>
        <dbReference type="Proteomes" id="UP001476798"/>
    </source>
</evidence>
<organism evidence="3 4">
    <name type="scientific">Goodea atripinnis</name>
    <dbReference type="NCBI Taxonomy" id="208336"/>
    <lineage>
        <taxon>Eukaryota</taxon>
        <taxon>Metazoa</taxon>
        <taxon>Chordata</taxon>
        <taxon>Craniata</taxon>
        <taxon>Vertebrata</taxon>
        <taxon>Euteleostomi</taxon>
        <taxon>Actinopterygii</taxon>
        <taxon>Neopterygii</taxon>
        <taxon>Teleostei</taxon>
        <taxon>Neoteleostei</taxon>
        <taxon>Acanthomorphata</taxon>
        <taxon>Ovalentaria</taxon>
        <taxon>Atherinomorphae</taxon>
        <taxon>Cyprinodontiformes</taxon>
        <taxon>Goodeidae</taxon>
        <taxon>Goodea</taxon>
    </lineage>
</organism>
<protein>
    <submittedName>
        <fullName evidence="3">Uncharacterized protein</fullName>
    </submittedName>
</protein>
<comment type="caution">
    <text evidence="3">The sequence shown here is derived from an EMBL/GenBank/DDBJ whole genome shotgun (WGS) entry which is preliminary data.</text>
</comment>